<evidence type="ECO:0000313" key="2">
    <source>
        <dbReference type="EMBL" id="HHK68760.1"/>
    </source>
</evidence>
<dbReference type="Pfam" id="PF01425">
    <property type="entry name" value="Amidase"/>
    <property type="match status" value="1"/>
</dbReference>
<dbReference type="SUPFAM" id="SSF75304">
    <property type="entry name" value="Amidase signature (AS) enzymes"/>
    <property type="match status" value="1"/>
</dbReference>
<dbReference type="InterPro" id="IPR020556">
    <property type="entry name" value="Amidase_CS"/>
</dbReference>
<reference evidence="2" key="1">
    <citation type="journal article" date="2020" name="mSystems">
        <title>Genome- and Community-Level Interaction Insights into Carbon Utilization and Element Cycling Functions of Hydrothermarchaeota in Hydrothermal Sediment.</title>
        <authorList>
            <person name="Zhou Z."/>
            <person name="Liu Y."/>
            <person name="Xu W."/>
            <person name="Pan J."/>
            <person name="Luo Z.H."/>
            <person name="Li M."/>
        </authorList>
    </citation>
    <scope>NUCLEOTIDE SEQUENCE [LARGE SCALE GENOMIC DNA]</scope>
    <source>
        <strain evidence="2">SpSt-1056</strain>
    </source>
</reference>
<dbReference type="Gene3D" id="3.90.1300.10">
    <property type="entry name" value="Amidase signature (AS) domain"/>
    <property type="match status" value="1"/>
</dbReference>
<dbReference type="PANTHER" id="PTHR11895">
    <property type="entry name" value="TRANSAMIDASE"/>
    <property type="match status" value="1"/>
</dbReference>
<name>A0A7C5LCL9_CALS0</name>
<dbReference type="InterPro" id="IPR000120">
    <property type="entry name" value="Amidase"/>
</dbReference>
<gene>
    <name evidence="2" type="ORF">ENM11_06380</name>
</gene>
<dbReference type="InterPro" id="IPR036928">
    <property type="entry name" value="AS_sf"/>
</dbReference>
<dbReference type="InterPro" id="IPR023631">
    <property type="entry name" value="Amidase_dom"/>
</dbReference>
<dbReference type="AlphaFoldDB" id="A0A7C5LCL9"/>
<sequence length="443" mass="48623">MKPSPSNTSSVYTLQDLVRGRVKHGFIERWNNHLKRIEELNDKYHAYITVFEKPLAARGFLSKPLKGAIVGVKDVFHVEGYPTTAGSRMFHEKIAKTTATTVRKLLQSGGAVNGKTNLHEFAFGVTNKNPHYGDCLNPFDDSRVSGGSSGGSAVAVALGMCDAALGTDTGGSVRIPASFCGLVGFKPSQGLIDTAGTMPLSWSLDHVGVISKTVWDAALITSVLSDSLRKPLFIKPANLDGLRVGIPENYFLDYLDEDVRRNFEKSIEKAEKAGCEVVKVHVDKPETAARCRFIIVHCEAAAYHLKLCGGRMDLYGEEVRQRIASGLAIPASVYLNALRARKPLTMSFRKIFSRCDVLATPTTIIPAPRLEDEHVEVDGRLFDVRTAILRNMDLFNLYGVPAISIPNGFTRERLPTGLQLVGDLSEDVKLLRVAYAFERLLMS</sequence>
<protein>
    <submittedName>
        <fullName evidence="2">Amidase</fullName>
    </submittedName>
</protein>
<comment type="caution">
    <text evidence="2">The sequence shown here is derived from an EMBL/GenBank/DDBJ whole genome shotgun (WGS) entry which is preliminary data.</text>
</comment>
<dbReference type="PANTHER" id="PTHR11895:SF67">
    <property type="entry name" value="AMIDASE DOMAIN-CONTAINING PROTEIN"/>
    <property type="match status" value="1"/>
</dbReference>
<accession>A0A7C5LCL9</accession>
<proteinExistence type="predicted"/>
<dbReference type="PROSITE" id="PS00571">
    <property type="entry name" value="AMIDASES"/>
    <property type="match status" value="1"/>
</dbReference>
<dbReference type="EMBL" id="DRWN01000054">
    <property type="protein sequence ID" value="HHK68760.1"/>
    <property type="molecule type" value="Genomic_DNA"/>
</dbReference>
<feature type="domain" description="Amidase" evidence="1">
    <location>
        <begin position="34"/>
        <end position="431"/>
    </location>
</feature>
<organism evidence="2">
    <name type="scientific">Caldiarchaeum subterraneum</name>
    <dbReference type="NCBI Taxonomy" id="311458"/>
    <lineage>
        <taxon>Archaea</taxon>
        <taxon>Nitrososphaerota</taxon>
        <taxon>Candidatus Caldarchaeales</taxon>
        <taxon>Candidatus Caldarchaeaceae</taxon>
        <taxon>Candidatus Caldarchaeum</taxon>
    </lineage>
</organism>
<evidence type="ECO:0000259" key="1">
    <source>
        <dbReference type="Pfam" id="PF01425"/>
    </source>
</evidence>
<dbReference type="GO" id="GO:0003824">
    <property type="term" value="F:catalytic activity"/>
    <property type="evidence" value="ECO:0007669"/>
    <property type="project" value="InterPro"/>
</dbReference>